<dbReference type="InterPro" id="IPR003959">
    <property type="entry name" value="ATPase_AAA_core"/>
</dbReference>
<dbReference type="GO" id="GO:0016887">
    <property type="term" value="F:ATP hydrolysis activity"/>
    <property type="evidence" value="ECO:0007669"/>
    <property type="project" value="InterPro"/>
</dbReference>
<dbReference type="SMART" id="SM00382">
    <property type="entry name" value="AAA"/>
    <property type="match status" value="1"/>
</dbReference>
<dbReference type="InterPro" id="IPR027417">
    <property type="entry name" value="P-loop_NTPase"/>
</dbReference>
<dbReference type="Gene3D" id="3.40.50.300">
    <property type="entry name" value="P-loop containing nucleotide triphosphate hydrolases"/>
    <property type="match status" value="2"/>
</dbReference>
<dbReference type="Pfam" id="PF13476">
    <property type="entry name" value="AAA_23"/>
    <property type="match status" value="1"/>
</dbReference>
<dbReference type="KEGG" id="ppel:H6H00_04870"/>
<evidence type="ECO:0000256" key="1">
    <source>
        <dbReference type="SAM" id="MobiDB-lite"/>
    </source>
</evidence>
<evidence type="ECO:0000259" key="2">
    <source>
        <dbReference type="SMART" id="SM00382"/>
    </source>
</evidence>
<dbReference type="InterPro" id="IPR003593">
    <property type="entry name" value="AAA+_ATPase"/>
</dbReference>
<evidence type="ECO:0000313" key="4">
    <source>
        <dbReference type="Proteomes" id="UP000515728"/>
    </source>
</evidence>
<dbReference type="InterPro" id="IPR038729">
    <property type="entry name" value="Rad50/SbcC_AAA"/>
</dbReference>
<proteinExistence type="predicted"/>
<feature type="domain" description="AAA+ ATPase" evidence="2">
    <location>
        <begin position="39"/>
        <end position="370"/>
    </location>
</feature>
<dbReference type="Pfam" id="PF13304">
    <property type="entry name" value="AAA_21"/>
    <property type="match status" value="1"/>
</dbReference>
<dbReference type="PANTHER" id="PTHR43581">
    <property type="entry name" value="ATP/GTP PHOSPHATASE"/>
    <property type="match status" value="1"/>
</dbReference>
<evidence type="ECO:0000313" key="3">
    <source>
        <dbReference type="EMBL" id="QNG53329.1"/>
    </source>
</evidence>
<keyword evidence="4" id="KW-1185">Reference proteome</keyword>
<protein>
    <submittedName>
        <fullName evidence="3">ATP-binding protein</fullName>
    </submittedName>
</protein>
<dbReference type="InterPro" id="IPR051396">
    <property type="entry name" value="Bact_Antivir_Def_Nuclease"/>
</dbReference>
<dbReference type="RefSeq" id="WP_185720157.1">
    <property type="nucleotide sequence ID" value="NZ_BAAAWI010000001.1"/>
</dbReference>
<name>A0A7G7MKL8_9PSEU</name>
<feature type="region of interest" description="Disordered" evidence="1">
    <location>
        <begin position="118"/>
        <end position="137"/>
    </location>
</feature>
<accession>A0A7G7MKL8</accession>
<dbReference type="AlphaFoldDB" id="A0A7G7MKL8"/>
<keyword evidence="3" id="KW-0067">ATP-binding</keyword>
<dbReference type="EMBL" id="CP060131">
    <property type="protein sequence ID" value="QNG53329.1"/>
    <property type="molecule type" value="Genomic_DNA"/>
</dbReference>
<keyword evidence="3" id="KW-0547">Nucleotide-binding</keyword>
<dbReference type="SUPFAM" id="SSF52540">
    <property type="entry name" value="P-loop containing nucleoside triphosphate hydrolases"/>
    <property type="match status" value="1"/>
</dbReference>
<sequence>MYLHRIQVSSVRGFSGKRTVDIQLRRSGRNRDIIRSYAGWNVIAGRNGSGKTTLLRAIALALAGPEIATTLTEGESDWVTAGKATGFVVAEFHRDGREQNLGSGRPATNFAARLRWNAQDGPRPRPQAEWPKGGVGGRMAERSIWSPKPTGWFSAGYGPFRRLAGSSAEVARLMAGDYAMSRFVTLFREEASLAETVQWLQQVNYRVTSGRSGYASLEANVLQILNDGLFPDGHKIERVDPDGLWIGREGQPPIRVEEMSDGYRTVSALVIDIIRQIYQCFDEKIEWDNGELGPRVLTSGIVLIDEVDVHLHVSWQKKIGPWLVEHFPGIQFIVTTHSPYVCQTADEGGLIRLAGPNEKFAPHIVDEDLHRRVTMGSGDDAVMTELFGLDSPYSLDAERARRELSSLEAKMIRGEASEDDRIRLSNLVEEIEPSPLSRVQDISERSRG</sequence>
<dbReference type="GO" id="GO:0006302">
    <property type="term" value="P:double-strand break repair"/>
    <property type="evidence" value="ECO:0007669"/>
    <property type="project" value="InterPro"/>
</dbReference>
<dbReference type="GO" id="GO:0005524">
    <property type="term" value="F:ATP binding"/>
    <property type="evidence" value="ECO:0007669"/>
    <property type="project" value="UniProtKB-KW"/>
</dbReference>
<gene>
    <name evidence="3" type="ORF">H6H00_04870</name>
</gene>
<organism evidence="3 4">
    <name type="scientific">Pseudonocardia petroleophila</name>
    <dbReference type="NCBI Taxonomy" id="37331"/>
    <lineage>
        <taxon>Bacteria</taxon>
        <taxon>Bacillati</taxon>
        <taxon>Actinomycetota</taxon>
        <taxon>Actinomycetes</taxon>
        <taxon>Pseudonocardiales</taxon>
        <taxon>Pseudonocardiaceae</taxon>
        <taxon>Pseudonocardia</taxon>
    </lineage>
</organism>
<dbReference type="PANTHER" id="PTHR43581:SF2">
    <property type="entry name" value="EXCINUCLEASE ATPASE SUBUNIT"/>
    <property type="match status" value="1"/>
</dbReference>
<reference evidence="3 4" key="1">
    <citation type="submission" date="2020-08" db="EMBL/GenBank/DDBJ databases">
        <authorList>
            <person name="Mo P."/>
        </authorList>
    </citation>
    <scope>NUCLEOTIDE SEQUENCE [LARGE SCALE GENOMIC DNA]</scope>
    <source>
        <strain evidence="3 4">CGMCC 4.1532</strain>
    </source>
</reference>
<dbReference type="REBASE" id="441729">
    <property type="entry name" value="Psp1532ORF4870P"/>
</dbReference>
<dbReference type="Proteomes" id="UP000515728">
    <property type="component" value="Chromosome"/>
</dbReference>